<dbReference type="InterPro" id="IPR011042">
    <property type="entry name" value="6-blade_b-propeller_TolB-like"/>
</dbReference>
<evidence type="ECO:0000259" key="1">
    <source>
        <dbReference type="Pfam" id="PF23500"/>
    </source>
</evidence>
<dbReference type="PANTHER" id="PTHR33546">
    <property type="entry name" value="LARGE, MULTIFUNCTIONAL SECRETED PROTEIN-RELATED"/>
    <property type="match status" value="1"/>
</dbReference>
<gene>
    <name evidence="2" type="ORF">HNR46_003277</name>
</gene>
<reference evidence="2 3" key="1">
    <citation type="submission" date="2020-08" db="EMBL/GenBank/DDBJ databases">
        <title>Genomic Encyclopedia of Type Strains, Phase IV (KMG-IV): sequencing the most valuable type-strain genomes for metagenomic binning, comparative biology and taxonomic classification.</title>
        <authorList>
            <person name="Goeker M."/>
        </authorList>
    </citation>
    <scope>NUCLEOTIDE SEQUENCE [LARGE SCALE GENOMIC DNA]</scope>
    <source>
        <strain evidence="2 3">YC6886</strain>
    </source>
</reference>
<protein>
    <submittedName>
        <fullName evidence="2">Glucose/arabinose dehydrogenase</fullName>
    </submittedName>
</protein>
<dbReference type="InterPro" id="IPR055557">
    <property type="entry name" value="DUF7133"/>
</dbReference>
<dbReference type="Gene3D" id="2.120.10.30">
    <property type="entry name" value="TolB, C-terminal domain"/>
    <property type="match status" value="1"/>
</dbReference>
<dbReference type="PANTHER" id="PTHR33546:SF1">
    <property type="entry name" value="LARGE, MULTIFUNCTIONAL SECRETED PROTEIN"/>
    <property type="match status" value="1"/>
</dbReference>
<dbReference type="Proteomes" id="UP000557717">
    <property type="component" value="Unassembled WGS sequence"/>
</dbReference>
<organism evidence="2 3">
    <name type="scientific">Haloferula luteola</name>
    <dbReference type="NCBI Taxonomy" id="595692"/>
    <lineage>
        <taxon>Bacteria</taxon>
        <taxon>Pseudomonadati</taxon>
        <taxon>Verrucomicrobiota</taxon>
        <taxon>Verrucomicrobiia</taxon>
        <taxon>Verrucomicrobiales</taxon>
        <taxon>Verrucomicrobiaceae</taxon>
        <taxon>Haloferula</taxon>
    </lineage>
</organism>
<sequence length="483" mass="53240">MSVSTMLRWSSAGILAIPCWAASLGGYVREEIPLPPGEVMEISSIALMPEDQVAVTTRRGDLWICDGAYGEDLSQVRWHRFARDLHEPLGMFWKEGSLWLTQRPELTRITDTDGDGEADRFETICADWGLTGNYHEYAFGSPPDREGNVWIALCLTGSFTSDAPWRGWCVRVTPEGEMIPTCSGLRSPGGIGFNREGDAFYTDNQGTWNGSSSLKWLRPGSFQGNPVGNSWHRLAGWPAPPEPKDPSRMVVERARFPDLVPPAVILPHGKVGQSPTAVVLDDTEGRFGPFAGQMLIGEQTHSQVQRVCLEKVGEWYQGAVFHFLEGFEAGIVPMRLAGDGSLFVGGTNRGWGSRGSKPFTFERVRWGGEVPFEMHHLSAIPEGFELTFTEPVDATSAGDPASYAMDAWTYVYQSEYGSPEVDAVAPTVRSVQVMEDGRTVRMVIDGRVRGHVHHLRADGVRSVTGEALVHPEAWYTLNEIPEG</sequence>
<dbReference type="SUPFAM" id="SSF63829">
    <property type="entry name" value="Calcium-dependent phosphotriesterase"/>
    <property type="match status" value="1"/>
</dbReference>
<dbReference type="Pfam" id="PF23500">
    <property type="entry name" value="DUF7133"/>
    <property type="match status" value="1"/>
</dbReference>
<dbReference type="AlphaFoldDB" id="A0A840VBV2"/>
<comment type="caution">
    <text evidence="2">The sequence shown here is derived from an EMBL/GenBank/DDBJ whole genome shotgun (WGS) entry which is preliminary data.</text>
</comment>
<accession>A0A840VBV2</accession>
<dbReference type="EMBL" id="JACHFD010000019">
    <property type="protein sequence ID" value="MBB5353024.1"/>
    <property type="molecule type" value="Genomic_DNA"/>
</dbReference>
<keyword evidence="3" id="KW-1185">Reference proteome</keyword>
<evidence type="ECO:0000313" key="2">
    <source>
        <dbReference type="EMBL" id="MBB5353024.1"/>
    </source>
</evidence>
<feature type="domain" description="DUF7133" evidence="1">
    <location>
        <begin position="79"/>
        <end position="317"/>
    </location>
</feature>
<dbReference type="RefSeq" id="WP_184020534.1">
    <property type="nucleotide sequence ID" value="NZ_JACHFD010000019.1"/>
</dbReference>
<evidence type="ECO:0000313" key="3">
    <source>
        <dbReference type="Proteomes" id="UP000557717"/>
    </source>
</evidence>
<name>A0A840VBV2_9BACT</name>
<proteinExistence type="predicted"/>